<keyword evidence="4" id="KW-1185">Reference proteome</keyword>
<evidence type="ECO:0000256" key="1">
    <source>
        <dbReference type="SAM" id="MobiDB-lite"/>
    </source>
</evidence>
<dbReference type="OrthoDB" id="9255985at2"/>
<protein>
    <submittedName>
        <fullName evidence="3">Uncharacterized protein</fullName>
    </submittedName>
</protein>
<evidence type="ECO:0000313" key="4">
    <source>
        <dbReference type="Proteomes" id="UP000317421"/>
    </source>
</evidence>
<keyword evidence="2" id="KW-0732">Signal</keyword>
<proteinExistence type="predicted"/>
<comment type="caution">
    <text evidence="3">The sequence shown here is derived from an EMBL/GenBank/DDBJ whole genome shotgun (WGS) entry which is preliminary data.</text>
</comment>
<dbReference type="AlphaFoldDB" id="A0A5C6AH79"/>
<organism evidence="3 4">
    <name type="scientific">Botrimarina colliarenosi</name>
    <dbReference type="NCBI Taxonomy" id="2528001"/>
    <lineage>
        <taxon>Bacteria</taxon>
        <taxon>Pseudomonadati</taxon>
        <taxon>Planctomycetota</taxon>
        <taxon>Planctomycetia</taxon>
        <taxon>Pirellulales</taxon>
        <taxon>Lacipirellulaceae</taxon>
        <taxon>Botrimarina</taxon>
    </lineage>
</organism>
<sequence length="295" mass="32049" precursor="true">MRIASLALRILLCPAAFLVAEAYGAKPITIAEGPVSLGASGVAINIEHGEPNKVLDGVGWMIGVPSKLMLLDSRADNHQISPETVEEACDFLASHEVDGVMVRVNQYDPLGEWKRLAQNDRVGLGWRATVGAVYTLGYSVLPGRLFGGDWYNPFTDTVNIYSDVPALAMEQAAQAHDVHQKSHPGFYSAVRLLPFIGIVHEARAKQAVFNFVDKNGTTDEQAEARRVLAPQMGRELGGQAAIFIPQVDAIMSVGGAAVGHVVGRYQAHQIETDAYEREREEVPPVYGPQLIQPRD</sequence>
<accession>A0A5C6AH79</accession>
<evidence type="ECO:0000313" key="3">
    <source>
        <dbReference type="EMBL" id="TWT99344.1"/>
    </source>
</evidence>
<name>A0A5C6AH79_9BACT</name>
<feature type="signal peptide" evidence="2">
    <location>
        <begin position="1"/>
        <end position="22"/>
    </location>
</feature>
<feature type="region of interest" description="Disordered" evidence="1">
    <location>
        <begin position="276"/>
        <end position="295"/>
    </location>
</feature>
<dbReference type="Proteomes" id="UP000317421">
    <property type="component" value="Unassembled WGS sequence"/>
</dbReference>
<reference evidence="3 4" key="1">
    <citation type="submission" date="2019-02" db="EMBL/GenBank/DDBJ databases">
        <title>Deep-cultivation of Planctomycetes and their phenomic and genomic characterization uncovers novel biology.</title>
        <authorList>
            <person name="Wiegand S."/>
            <person name="Jogler M."/>
            <person name="Boedeker C."/>
            <person name="Pinto D."/>
            <person name="Vollmers J."/>
            <person name="Rivas-Marin E."/>
            <person name="Kohn T."/>
            <person name="Peeters S.H."/>
            <person name="Heuer A."/>
            <person name="Rast P."/>
            <person name="Oberbeckmann S."/>
            <person name="Bunk B."/>
            <person name="Jeske O."/>
            <person name="Meyerdierks A."/>
            <person name="Storesund J.E."/>
            <person name="Kallscheuer N."/>
            <person name="Luecker S."/>
            <person name="Lage O.M."/>
            <person name="Pohl T."/>
            <person name="Merkel B.J."/>
            <person name="Hornburger P."/>
            <person name="Mueller R.-W."/>
            <person name="Bruemmer F."/>
            <person name="Labrenz M."/>
            <person name="Spormann A.M."/>
            <person name="Op Den Camp H."/>
            <person name="Overmann J."/>
            <person name="Amann R."/>
            <person name="Jetten M.S.M."/>
            <person name="Mascher T."/>
            <person name="Medema M.H."/>
            <person name="Devos D.P."/>
            <person name="Kaster A.-K."/>
            <person name="Ovreas L."/>
            <person name="Rohde M."/>
            <person name="Galperin M.Y."/>
            <person name="Jogler C."/>
        </authorList>
    </citation>
    <scope>NUCLEOTIDE SEQUENCE [LARGE SCALE GENOMIC DNA]</scope>
    <source>
        <strain evidence="3 4">Pla108</strain>
    </source>
</reference>
<feature type="chain" id="PRO_5022661415" evidence="2">
    <location>
        <begin position="23"/>
        <end position="295"/>
    </location>
</feature>
<gene>
    <name evidence="3" type="ORF">Pla108_02810</name>
</gene>
<evidence type="ECO:0000256" key="2">
    <source>
        <dbReference type="SAM" id="SignalP"/>
    </source>
</evidence>
<dbReference type="EMBL" id="SJPR01000001">
    <property type="protein sequence ID" value="TWT99344.1"/>
    <property type="molecule type" value="Genomic_DNA"/>
</dbReference>